<reference evidence="1" key="1">
    <citation type="journal article" date="2019" name="bioRxiv">
        <title>The Genome of the Zebra Mussel, Dreissena polymorpha: A Resource for Invasive Species Research.</title>
        <authorList>
            <person name="McCartney M.A."/>
            <person name="Auch B."/>
            <person name="Kono T."/>
            <person name="Mallez S."/>
            <person name="Zhang Y."/>
            <person name="Obille A."/>
            <person name="Becker A."/>
            <person name="Abrahante J.E."/>
            <person name="Garbe J."/>
            <person name="Badalamenti J.P."/>
            <person name="Herman A."/>
            <person name="Mangelson H."/>
            <person name="Liachko I."/>
            <person name="Sullivan S."/>
            <person name="Sone E.D."/>
            <person name="Koren S."/>
            <person name="Silverstein K.A.T."/>
            <person name="Beckman K.B."/>
            <person name="Gohl D.M."/>
        </authorList>
    </citation>
    <scope>NUCLEOTIDE SEQUENCE</scope>
    <source>
        <strain evidence="1">Duluth1</strain>
        <tissue evidence="1">Whole animal</tissue>
    </source>
</reference>
<protein>
    <submittedName>
        <fullName evidence="1">Uncharacterized protein</fullName>
    </submittedName>
</protein>
<organism evidence="1 2">
    <name type="scientific">Dreissena polymorpha</name>
    <name type="common">Zebra mussel</name>
    <name type="synonym">Mytilus polymorpha</name>
    <dbReference type="NCBI Taxonomy" id="45954"/>
    <lineage>
        <taxon>Eukaryota</taxon>
        <taxon>Metazoa</taxon>
        <taxon>Spiralia</taxon>
        <taxon>Lophotrochozoa</taxon>
        <taxon>Mollusca</taxon>
        <taxon>Bivalvia</taxon>
        <taxon>Autobranchia</taxon>
        <taxon>Heteroconchia</taxon>
        <taxon>Euheterodonta</taxon>
        <taxon>Imparidentia</taxon>
        <taxon>Neoheterodontei</taxon>
        <taxon>Myida</taxon>
        <taxon>Dreissenoidea</taxon>
        <taxon>Dreissenidae</taxon>
        <taxon>Dreissena</taxon>
    </lineage>
</organism>
<reference evidence="1" key="2">
    <citation type="submission" date="2020-11" db="EMBL/GenBank/DDBJ databases">
        <authorList>
            <person name="McCartney M.A."/>
            <person name="Auch B."/>
            <person name="Kono T."/>
            <person name="Mallez S."/>
            <person name="Becker A."/>
            <person name="Gohl D.M."/>
            <person name="Silverstein K.A.T."/>
            <person name="Koren S."/>
            <person name="Bechman K.B."/>
            <person name="Herman A."/>
            <person name="Abrahante J.E."/>
            <person name="Garbe J."/>
        </authorList>
    </citation>
    <scope>NUCLEOTIDE SEQUENCE</scope>
    <source>
        <strain evidence="1">Duluth1</strain>
        <tissue evidence="1">Whole animal</tissue>
    </source>
</reference>
<gene>
    <name evidence="1" type="ORF">DPMN_133076</name>
</gene>
<keyword evidence="2" id="KW-1185">Reference proteome</keyword>
<dbReference type="Proteomes" id="UP000828390">
    <property type="component" value="Unassembled WGS sequence"/>
</dbReference>
<proteinExistence type="predicted"/>
<sequence length="66" mass="7539">MLEKWLSKPLKSLKSWSFTPKQDYSLHPPGALVVHWTPSKSVNIPPPLTRNPGNCFKNVLLLRNTE</sequence>
<evidence type="ECO:0000313" key="1">
    <source>
        <dbReference type="EMBL" id="KAH3804788.1"/>
    </source>
</evidence>
<accession>A0A9D4FTN1</accession>
<evidence type="ECO:0000313" key="2">
    <source>
        <dbReference type="Proteomes" id="UP000828390"/>
    </source>
</evidence>
<dbReference type="EMBL" id="JAIWYP010000006">
    <property type="protein sequence ID" value="KAH3804788.1"/>
    <property type="molecule type" value="Genomic_DNA"/>
</dbReference>
<comment type="caution">
    <text evidence="1">The sequence shown here is derived from an EMBL/GenBank/DDBJ whole genome shotgun (WGS) entry which is preliminary data.</text>
</comment>
<name>A0A9D4FTN1_DREPO</name>
<dbReference type="AlphaFoldDB" id="A0A9D4FTN1"/>